<dbReference type="Proteomes" id="UP000661858">
    <property type="component" value="Unassembled WGS sequence"/>
</dbReference>
<dbReference type="EMBL" id="JAERRK010000001">
    <property type="protein sequence ID" value="MBL1080534.1"/>
    <property type="molecule type" value="Genomic_DNA"/>
</dbReference>
<sequence>MGGLAVVAAVLGAAAWWGARRRRAEHAFWWFPFVFCLTGVLGVTLALRTGEGGGAAECVVNHEIAEPFHTTQGLWNLAMFVPVGFFGVLALRRPVPVLAGVVALPCLIELAQALGRFVSGVCDSADVEMNVCGGLAGLAAGLLAVRGRVAWRAWARRTLVLAGALGVLGAGTLQTAVTLTHVDGSSVRDADGDERAVAERVVRQASGDRYRVRKVQISPGIDGYNGQMYIHLAGGGSADLMWPGGRRLDVDFEDASGPGLAVPGTAAPHDAEDAFRIARSYMRAHYPWAESASWHATRPAGEEQGGGGWTTSWRFKEHGVSMPRSLDVRIDRTGRVHGLLADFGPRHVALPAGLVSARQAEEIVRRQERNSGADVASLRYHARELTAERTKGYRGPWRAVWHVEVARPDCRPDADGDGCEPYDVEVDAATRRSAG</sequence>
<keyword evidence="1" id="KW-0472">Membrane</keyword>
<protein>
    <submittedName>
        <fullName evidence="3">VanZ family protein</fullName>
    </submittedName>
</protein>
<name>A0A937EEA5_9ACTN</name>
<organism evidence="3 4">
    <name type="scientific">Streptomyces actinomycinicus</name>
    <dbReference type="NCBI Taxonomy" id="1695166"/>
    <lineage>
        <taxon>Bacteria</taxon>
        <taxon>Bacillati</taxon>
        <taxon>Actinomycetota</taxon>
        <taxon>Actinomycetes</taxon>
        <taxon>Kitasatosporales</taxon>
        <taxon>Streptomycetaceae</taxon>
        <taxon>Streptomyces</taxon>
    </lineage>
</organism>
<gene>
    <name evidence="3" type="ORF">JK359_00845</name>
</gene>
<evidence type="ECO:0000313" key="3">
    <source>
        <dbReference type="EMBL" id="MBL1080534.1"/>
    </source>
</evidence>
<keyword evidence="4" id="KW-1185">Reference proteome</keyword>
<proteinExistence type="predicted"/>
<reference evidence="3" key="1">
    <citation type="submission" date="2021-01" db="EMBL/GenBank/DDBJ databases">
        <title>WGS of actinomycetes isolated from Thailand.</title>
        <authorList>
            <person name="Thawai C."/>
        </authorList>
    </citation>
    <scope>NUCLEOTIDE SEQUENCE</scope>
    <source>
        <strain evidence="3">RCU-197</strain>
    </source>
</reference>
<feature type="transmembrane region" description="Helical" evidence="1">
    <location>
        <begin position="73"/>
        <end position="91"/>
    </location>
</feature>
<feature type="transmembrane region" description="Helical" evidence="1">
    <location>
        <begin position="27"/>
        <end position="47"/>
    </location>
</feature>
<dbReference type="AlphaFoldDB" id="A0A937EEA5"/>
<comment type="caution">
    <text evidence="3">The sequence shown here is derived from an EMBL/GenBank/DDBJ whole genome shotgun (WGS) entry which is preliminary data.</text>
</comment>
<evidence type="ECO:0000313" key="4">
    <source>
        <dbReference type="Proteomes" id="UP000661858"/>
    </source>
</evidence>
<evidence type="ECO:0000259" key="2">
    <source>
        <dbReference type="Pfam" id="PF04892"/>
    </source>
</evidence>
<evidence type="ECO:0000256" key="1">
    <source>
        <dbReference type="SAM" id="Phobius"/>
    </source>
</evidence>
<accession>A0A937EEA5</accession>
<keyword evidence="1" id="KW-0812">Transmembrane</keyword>
<keyword evidence="1" id="KW-1133">Transmembrane helix</keyword>
<feature type="transmembrane region" description="Helical" evidence="1">
    <location>
        <begin position="127"/>
        <end position="146"/>
    </location>
</feature>
<dbReference type="Pfam" id="PF04892">
    <property type="entry name" value="VanZ"/>
    <property type="match status" value="1"/>
</dbReference>
<feature type="domain" description="VanZ-like" evidence="2">
    <location>
        <begin position="71"/>
        <end position="140"/>
    </location>
</feature>
<feature type="transmembrane region" description="Helical" evidence="1">
    <location>
        <begin position="98"/>
        <end position="115"/>
    </location>
</feature>
<dbReference type="InterPro" id="IPR006976">
    <property type="entry name" value="VanZ-like"/>
</dbReference>
<feature type="transmembrane region" description="Helical" evidence="1">
    <location>
        <begin position="158"/>
        <end position="177"/>
    </location>
</feature>